<evidence type="ECO:0000313" key="10">
    <source>
        <dbReference type="EMBL" id="TSJ46518.1"/>
    </source>
</evidence>
<dbReference type="EMBL" id="VLPL01000002">
    <property type="protein sequence ID" value="TSJ46518.1"/>
    <property type="molecule type" value="Genomic_DNA"/>
</dbReference>
<evidence type="ECO:0000256" key="3">
    <source>
        <dbReference type="ARBA" id="ARBA00008802"/>
    </source>
</evidence>
<dbReference type="GO" id="GO:0016126">
    <property type="term" value="P:sterol biosynthetic process"/>
    <property type="evidence" value="ECO:0007669"/>
    <property type="project" value="InterPro"/>
</dbReference>
<proteinExistence type="inferred from homology"/>
<keyword evidence="11" id="KW-1185">Reference proteome</keyword>
<dbReference type="InterPro" id="IPR040125">
    <property type="entry name" value="Squalene_monox"/>
</dbReference>
<name>A0A556N398_9FLAO</name>
<dbReference type="EC" id="1.14.14.17" evidence="4"/>
<dbReference type="SUPFAM" id="SSF51905">
    <property type="entry name" value="FAD/NAD(P)-binding domain"/>
    <property type="match status" value="1"/>
</dbReference>
<evidence type="ECO:0000256" key="6">
    <source>
        <dbReference type="ARBA" id="ARBA00022827"/>
    </source>
</evidence>
<dbReference type="Proteomes" id="UP000316008">
    <property type="component" value="Unassembled WGS sequence"/>
</dbReference>
<comment type="caution">
    <text evidence="10">The sequence shown here is derived from an EMBL/GenBank/DDBJ whole genome shotgun (WGS) entry which is preliminary data.</text>
</comment>
<dbReference type="RefSeq" id="WP_144332055.1">
    <property type="nucleotide sequence ID" value="NZ_VLPL01000002.1"/>
</dbReference>
<feature type="domain" description="Squalene epoxidase" evidence="9">
    <location>
        <begin position="154"/>
        <end position="404"/>
    </location>
</feature>
<organism evidence="10 11">
    <name type="scientific">Fluviicola chungangensis</name>
    <dbReference type="NCBI Taxonomy" id="2597671"/>
    <lineage>
        <taxon>Bacteria</taxon>
        <taxon>Pseudomonadati</taxon>
        <taxon>Bacteroidota</taxon>
        <taxon>Flavobacteriia</taxon>
        <taxon>Flavobacteriales</taxon>
        <taxon>Crocinitomicaceae</taxon>
        <taxon>Fluviicola</taxon>
    </lineage>
</organism>
<keyword evidence="7" id="KW-0560">Oxidoreductase</keyword>
<keyword evidence="5" id="KW-0285">Flavoprotein</keyword>
<dbReference type="GO" id="GO:0004506">
    <property type="term" value="F:squalene monooxygenase activity"/>
    <property type="evidence" value="ECO:0007669"/>
    <property type="project" value="UniProtKB-EC"/>
</dbReference>
<dbReference type="GO" id="GO:0050660">
    <property type="term" value="F:flavin adenine dinucleotide binding"/>
    <property type="evidence" value="ECO:0007669"/>
    <property type="project" value="InterPro"/>
</dbReference>
<gene>
    <name evidence="10" type="ORF">FO442_04985</name>
</gene>
<evidence type="ECO:0000313" key="11">
    <source>
        <dbReference type="Proteomes" id="UP000316008"/>
    </source>
</evidence>
<dbReference type="OrthoDB" id="9769600at2"/>
<dbReference type="InterPro" id="IPR013698">
    <property type="entry name" value="Squalene_epoxidase"/>
</dbReference>
<accession>A0A556N398</accession>
<comment type="similarity">
    <text evidence="3">Belongs to the squalene monooxygenase family.</text>
</comment>
<comment type="subcellular location">
    <subcellularLocation>
        <location evidence="2">Membrane</location>
    </subcellularLocation>
</comment>
<reference evidence="10 11" key="1">
    <citation type="submission" date="2019-07" db="EMBL/GenBank/DDBJ databases">
        <authorList>
            <person name="Huq M.A."/>
        </authorList>
    </citation>
    <scope>NUCLEOTIDE SEQUENCE [LARGE SCALE GENOMIC DNA]</scope>
    <source>
        <strain evidence="10 11">MAH-3</strain>
    </source>
</reference>
<keyword evidence="8" id="KW-0472">Membrane</keyword>
<evidence type="ECO:0000256" key="1">
    <source>
        <dbReference type="ARBA" id="ARBA00001974"/>
    </source>
</evidence>
<dbReference type="InterPro" id="IPR036188">
    <property type="entry name" value="FAD/NAD-bd_sf"/>
</dbReference>
<dbReference type="GO" id="GO:0016020">
    <property type="term" value="C:membrane"/>
    <property type="evidence" value="ECO:0007669"/>
    <property type="project" value="UniProtKB-SubCell"/>
</dbReference>
<keyword evidence="6" id="KW-0274">FAD</keyword>
<evidence type="ECO:0000259" key="9">
    <source>
        <dbReference type="Pfam" id="PF08491"/>
    </source>
</evidence>
<dbReference type="Gene3D" id="3.50.50.60">
    <property type="entry name" value="FAD/NAD(P)-binding domain"/>
    <property type="match status" value="1"/>
</dbReference>
<protein>
    <recommendedName>
        <fullName evidence="4">squalene monooxygenase</fullName>
        <ecNumber evidence="4">1.14.14.17</ecNumber>
    </recommendedName>
</protein>
<evidence type="ECO:0000256" key="2">
    <source>
        <dbReference type="ARBA" id="ARBA00004370"/>
    </source>
</evidence>
<dbReference type="PANTHER" id="PTHR10835:SF0">
    <property type="entry name" value="SQUALENE MONOOXYGENASE"/>
    <property type="match status" value="1"/>
</dbReference>
<dbReference type="Pfam" id="PF08491">
    <property type="entry name" value="SE"/>
    <property type="match status" value="1"/>
</dbReference>
<sequence length="438" mass="48718">MSTGEFDIIVIGAGVAGGVFAASQPAGTRILVVERDLSEPDRIIGELMQPRGIQALNELELGHLLEGIDAQEVNGYNLIKGNERFIIKYDEVQKGIKGVGLRNGKFLTNIRKELEKRENITVVQGNVTQILQENNAIVGVSYTQEDGTNVSQYAKLTIVCDGPMSLLRDKLSKVNKKVTSYFMGLVLKDLELEFPSYGHMIVTGDFPILVYPIHTNAYRILIDYPGGKAPKMGKESIERLKESVVKVLPQEMIGSFLKAMDEDELKVMPNHSMKNQAFRMKGAVLLGDSLNMRHPLTGGGMTATFSDILCLNGELAGIDFRDETKLESAVNEYYKNRGKDVETINILANALYEVFTDGELKEACFEYLQKGGEQATGPLSILSGINRDKQFLLKHFFKVAMQHPVRFITKPAKQIRLYKNATRIIRPILKDEGVSAMI</sequence>
<comment type="cofactor">
    <cofactor evidence="1">
        <name>FAD</name>
        <dbReference type="ChEBI" id="CHEBI:57692"/>
    </cofactor>
</comment>
<evidence type="ECO:0000256" key="7">
    <source>
        <dbReference type="ARBA" id="ARBA00023002"/>
    </source>
</evidence>
<evidence type="ECO:0000256" key="4">
    <source>
        <dbReference type="ARBA" id="ARBA00012312"/>
    </source>
</evidence>
<evidence type="ECO:0000256" key="5">
    <source>
        <dbReference type="ARBA" id="ARBA00022630"/>
    </source>
</evidence>
<dbReference type="AlphaFoldDB" id="A0A556N398"/>
<evidence type="ECO:0000256" key="8">
    <source>
        <dbReference type="ARBA" id="ARBA00023136"/>
    </source>
</evidence>
<dbReference type="PANTHER" id="PTHR10835">
    <property type="entry name" value="SQUALENE MONOOXYGENASE"/>
    <property type="match status" value="1"/>
</dbReference>